<dbReference type="PANTHER" id="PTHR36510">
    <property type="entry name" value="GLUTAMATE--CYSTEINE LIGASE 2-RELATED"/>
    <property type="match status" value="1"/>
</dbReference>
<reference evidence="6 7" key="1">
    <citation type="submission" date="2015-11" db="EMBL/GenBank/DDBJ databases">
        <title>Genome-wide analysis reveals the secondary metabolome in Streptomyces kanasensis ZX01.</title>
        <authorList>
            <person name="Zhang G."/>
            <person name="Han L."/>
            <person name="Feng J."/>
            <person name="Zhang X."/>
        </authorList>
    </citation>
    <scope>NUCLEOTIDE SEQUENCE [LARGE SCALE GENOMIC DNA]</scope>
    <source>
        <strain evidence="6 7">ZX01</strain>
    </source>
</reference>
<dbReference type="RefSeq" id="WP_058941913.1">
    <property type="nucleotide sequence ID" value="NZ_LNSV01000020.1"/>
</dbReference>
<organism evidence="6 7">
    <name type="scientific">Streptomyces kanasensis</name>
    <dbReference type="NCBI Taxonomy" id="936756"/>
    <lineage>
        <taxon>Bacteria</taxon>
        <taxon>Bacillati</taxon>
        <taxon>Actinomycetota</taxon>
        <taxon>Actinomycetes</taxon>
        <taxon>Kitasatosporales</taxon>
        <taxon>Streptomycetaceae</taxon>
        <taxon>Streptomyces</taxon>
    </lineage>
</organism>
<accession>A0A100Y709</accession>
<dbReference type="OrthoDB" id="9803842at2"/>
<dbReference type="NCBIfam" id="NF010041">
    <property type="entry name" value="PRK13517.1-1"/>
    <property type="match status" value="1"/>
</dbReference>
<sequence length="364" mass="39378">MITVGVEEEYFLVDPVTCLPVPLADEVRAAAGLGPIVDDQEVQSELLQSQIEVATPVCSHLDEVGGHLLRLRHALGTAAEKNGCRIVATGTAPFRGPGPEPVTENARYLAMRSQAPQLVDEQLVNGMHVHVAVPDRARAVAVLNRIRPWLPVLVAMSANSPLWDGHDTGFASWRTVIFGRWPVSGPPPSFADSADHDRRVRVLLDSGVISDTGQIYWQARLSERYPTLEVRCTDVQLRADAAVMFVGLVRAMVTTALRAHAAGEPPPDCPPERLQAANWYAARHGLSDLLMDPEGRSRRSGDVLARLLDSVAPALEEAGDDREVASLVHRLLQQGTPADLQRRVLAEGGTSALTDLLISETVAP</sequence>
<dbReference type="EC" id="6.3.2.2" evidence="5"/>
<dbReference type="SUPFAM" id="SSF55931">
    <property type="entry name" value="Glutamine synthetase/guanido kinase"/>
    <property type="match status" value="1"/>
</dbReference>
<dbReference type="EMBL" id="LNSV01000020">
    <property type="protein sequence ID" value="KUH38854.1"/>
    <property type="molecule type" value="Genomic_DNA"/>
</dbReference>
<dbReference type="InterPro" id="IPR011793">
    <property type="entry name" value="YbdK"/>
</dbReference>
<dbReference type="PANTHER" id="PTHR36510:SF1">
    <property type="entry name" value="GLUTAMATE--CYSTEINE LIGASE 2-RELATED"/>
    <property type="match status" value="1"/>
</dbReference>
<dbReference type="Proteomes" id="UP000054011">
    <property type="component" value="Unassembled WGS sequence"/>
</dbReference>
<dbReference type="GO" id="GO:0042398">
    <property type="term" value="P:modified amino acid biosynthetic process"/>
    <property type="evidence" value="ECO:0007669"/>
    <property type="project" value="InterPro"/>
</dbReference>
<evidence type="ECO:0000256" key="4">
    <source>
        <dbReference type="ARBA" id="ARBA00048819"/>
    </source>
</evidence>
<keyword evidence="3 5" id="KW-0067">ATP-binding</keyword>
<dbReference type="InterPro" id="IPR014746">
    <property type="entry name" value="Gln_synth/guanido_kin_cat_dom"/>
</dbReference>
<evidence type="ECO:0000313" key="6">
    <source>
        <dbReference type="EMBL" id="KUH38854.1"/>
    </source>
</evidence>
<comment type="caution">
    <text evidence="6">The sequence shown here is derived from an EMBL/GenBank/DDBJ whole genome shotgun (WGS) entry which is preliminary data.</text>
</comment>
<keyword evidence="1 5" id="KW-0436">Ligase</keyword>
<name>A0A100Y709_9ACTN</name>
<keyword evidence="2 5" id="KW-0547">Nucleotide-binding</keyword>
<evidence type="ECO:0000313" key="7">
    <source>
        <dbReference type="Proteomes" id="UP000054011"/>
    </source>
</evidence>
<dbReference type="STRING" id="936756.ATE80_10550"/>
<dbReference type="InterPro" id="IPR006336">
    <property type="entry name" value="GCS2"/>
</dbReference>
<proteinExistence type="inferred from homology"/>
<dbReference type="NCBIfam" id="TIGR02050">
    <property type="entry name" value="gshA_cyan_rel"/>
    <property type="match status" value="1"/>
</dbReference>
<dbReference type="AlphaFoldDB" id="A0A100Y709"/>
<dbReference type="Pfam" id="PF04107">
    <property type="entry name" value="GCS2"/>
    <property type="match status" value="1"/>
</dbReference>
<comment type="similarity">
    <text evidence="5">Belongs to the glutamate--cysteine ligase type 2 family. YbdK subfamily.</text>
</comment>
<evidence type="ECO:0000256" key="1">
    <source>
        <dbReference type="ARBA" id="ARBA00022598"/>
    </source>
</evidence>
<dbReference type="InterPro" id="IPR050141">
    <property type="entry name" value="GCL_type2/YbdK_subfam"/>
</dbReference>
<dbReference type="GO" id="GO:0005524">
    <property type="term" value="F:ATP binding"/>
    <property type="evidence" value="ECO:0007669"/>
    <property type="project" value="UniProtKB-KW"/>
</dbReference>
<keyword evidence="7" id="KW-1185">Reference proteome</keyword>
<protein>
    <recommendedName>
        <fullName evidence="5">Putative glutamate--cysteine ligase 2</fullName>
        <ecNumber evidence="5">6.3.2.2</ecNumber>
    </recommendedName>
    <alternativeName>
        <fullName evidence="5">Gamma-glutamylcysteine synthetase 2</fullName>
        <shortName evidence="5">GCS 2</shortName>
        <shortName evidence="5">Gamma-GCS 2</shortName>
    </alternativeName>
</protein>
<dbReference type="HAMAP" id="MF_01609">
    <property type="entry name" value="Glu_cys_ligase_2"/>
    <property type="match status" value="1"/>
</dbReference>
<gene>
    <name evidence="6" type="ORF">ATE80_10550</name>
</gene>
<comment type="catalytic activity">
    <reaction evidence="4 5">
        <text>L-cysteine + L-glutamate + ATP = gamma-L-glutamyl-L-cysteine + ADP + phosphate + H(+)</text>
        <dbReference type="Rhea" id="RHEA:13285"/>
        <dbReference type="ChEBI" id="CHEBI:15378"/>
        <dbReference type="ChEBI" id="CHEBI:29985"/>
        <dbReference type="ChEBI" id="CHEBI:30616"/>
        <dbReference type="ChEBI" id="CHEBI:35235"/>
        <dbReference type="ChEBI" id="CHEBI:43474"/>
        <dbReference type="ChEBI" id="CHEBI:58173"/>
        <dbReference type="ChEBI" id="CHEBI:456216"/>
        <dbReference type="EC" id="6.3.2.2"/>
    </reaction>
</comment>
<dbReference type="GO" id="GO:0004357">
    <property type="term" value="F:glutamate-cysteine ligase activity"/>
    <property type="evidence" value="ECO:0007669"/>
    <property type="project" value="UniProtKB-EC"/>
</dbReference>
<comment type="function">
    <text evidence="5">ATP-dependent carboxylate-amine ligase which exhibits weak glutamate--cysteine ligase activity.</text>
</comment>
<dbReference type="Gene3D" id="3.30.590.20">
    <property type="match status" value="1"/>
</dbReference>
<evidence type="ECO:0000256" key="2">
    <source>
        <dbReference type="ARBA" id="ARBA00022741"/>
    </source>
</evidence>
<evidence type="ECO:0000256" key="5">
    <source>
        <dbReference type="HAMAP-Rule" id="MF_01609"/>
    </source>
</evidence>
<evidence type="ECO:0000256" key="3">
    <source>
        <dbReference type="ARBA" id="ARBA00022840"/>
    </source>
</evidence>